<evidence type="ECO:0008006" key="6">
    <source>
        <dbReference type="Google" id="ProtNLM"/>
    </source>
</evidence>
<keyword evidence="5" id="KW-1185">Reference proteome</keyword>
<evidence type="ECO:0000256" key="1">
    <source>
        <dbReference type="SAM" id="MobiDB-lite"/>
    </source>
</evidence>
<feature type="domain" description="DUF6443" evidence="2">
    <location>
        <begin position="490"/>
        <end position="620"/>
    </location>
</feature>
<dbReference type="InterPro" id="IPR022385">
    <property type="entry name" value="Rhs_assc_core"/>
</dbReference>
<evidence type="ECO:0000259" key="2">
    <source>
        <dbReference type="Pfam" id="PF20041"/>
    </source>
</evidence>
<feature type="compositionally biased region" description="Basic and acidic residues" evidence="1">
    <location>
        <begin position="1387"/>
        <end position="1399"/>
    </location>
</feature>
<feature type="region of interest" description="Disordered" evidence="1">
    <location>
        <begin position="1381"/>
        <end position="1400"/>
    </location>
</feature>
<dbReference type="Pfam" id="PF20041">
    <property type="entry name" value="DUF6443"/>
    <property type="match status" value="1"/>
</dbReference>
<dbReference type="PANTHER" id="PTHR13833:SF71">
    <property type="entry name" value="NHL DOMAIN-CONTAINING PROTEIN"/>
    <property type="match status" value="1"/>
</dbReference>
<dbReference type="NCBIfam" id="TIGR03696">
    <property type="entry name" value="Rhs_assc_core"/>
    <property type="match status" value="1"/>
</dbReference>
<feature type="domain" description="Teneurin NHL" evidence="3">
    <location>
        <begin position="255"/>
        <end position="360"/>
    </location>
</feature>
<feature type="compositionally biased region" description="Basic and acidic residues" evidence="1">
    <location>
        <begin position="1407"/>
        <end position="1433"/>
    </location>
</feature>
<dbReference type="Gene3D" id="2.180.10.10">
    <property type="entry name" value="RHS repeat-associated core"/>
    <property type="match status" value="1"/>
</dbReference>
<dbReference type="Pfam" id="PF25021">
    <property type="entry name" value="TEN_NHL"/>
    <property type="match status" value="1"/>
</dbReference>
<accession>A0A4V5LYV9</accession>
<dbReference type="OrthoDB" id="1191296at2"/>
<dbReference type="Proteomes" id="UP000309872">
    <property type="component" value="Unassembled WGS sequence"/>
</dbReference>
<sequence>MKENLFTYIIKLLWLLPFLLANAVYGQSHTPPNISYSIPPALTVGTYVNYSPDNTGGAIHRDGYVGRIAGNTSVPQGTSMTGPATGAGIGEVSAMTSDGQGGLYLFDWSMYRMYHISESGQISFFAGDGVDRVQNGTGASASFGVVVGMATDGLGNIYFCEYDYHVIRKITPSGVVSTIAGSVGQSGYADGQGSSARFERPAGIAVDGAGNLYVRDSENARVRKITPSGMVSTLAGNGSFSSIDGPAATASLDLSSLVRANGIAVDANGNVYVSETYKGLIRKITPDGTVSTYAGLRQGASGAPRSGPALTIRLEDPASLAINRTTGDLYVVSSIDGIVTQINAGTGMATTVVGGGSMQVQEGAPLEVGYSWAEGLLCLEDGSLVIEDLGSAGRSTLYRHETKAFSIDPALPAGLKFDARGNISGRALLTSPQTNYTITAHNAWGSHDYTASFAVELPLGGAPGLHTGPPDQIAATLSQNFIEETTIKVPGLTVLVSHLDVGQADRSIVYYDGLGRPIQTVHWQGSPNKKDIVQHIEYDRYGREVIKYLPYAEYSGSNGAYRGTAKASQQTFYSSMGWDADVHKTAYPYAHTAYELNPMTNRPLQQGAAGASWQPSSPSVAGSGHTVAMEYGTNVADEVRLWRINPAGNGANGSEHYEAGKLYKTVIKDENWVSANGKAGTVEEFRDFQDRVVLKRIWKSTEALNTYYVYDILGSLRYVIPPGYTTSTVTDNNVDFNEMVYAYRYDTRKRLIEKKIPGKGWEYLIYNKVDQVILSQDANQRAVKKWSYSKYDAFGRTTSTGIYTNTTTNQSTRAQVQTLANAVAPQWENRLGTTNYTNTTFPNTPSQLQELTVSYYDDYSFAGASTSTLQPSGITKSDKTQTLLTGMKVSRDDGTAPLLTVNYYDDRAQLIQSVSQNHLGGTDRITNEYTFVGELTKSTHVHIAKGVTTTMVTTNSYDHVGRLLASKHYINDPLKEVTRAKNEYNEIGQLKKRSVGGDKNGANYHTTVDYAYNERGWTTGASSPQFTYQLNYDRNSTGTILSNAQYNGNIAQQLWGHGPTTNSTFAYSYDKLNRLTNGTSTGTTVMIEALTYDDMGNIKTLARNTGNTTATTSTTYTYNNGNKSNRLASLSGNTNTYLYDANGNATKDRTGMTIRYNHLNLPDSVYNASVRVGYLYDAMGTKLRKYSNQGGNRDYVGGVEYNGNNIELIHMGEGVAYRNTSNNTYTYRYNLTDHLGNVRSTVYRNPTTNAIEVLQKDDYYPFGKQRVVAAGNNKYLYNGKEIQGELGGQYDYGARFYDAEIGRWNVPDPLAEVFYNVSPYNYGMNNPILMVDPTGMAADTTINTSVSAVMGKNNILSVTQTTTTTIVDKNDRGTTTTKIVSSATDRVSSDPDKDTERGDVITTRVTSHMDKSGKGKILDKSGSRESRDQTKVDTDPLRQVTNSLENFRNINGEQFVSNINRYGTNATSIAGAGAAAPFGTASLIGQLINSILGKGTVSASGLSAVLPSLGISTSNYGVSRYISTFGIGNEKIMLIKHNNVERFRYLK</sequence>
<evidence type="ECO:0000313" key="4">
    <source>
        <dbReference type="EMBL" id="TJY67909.1"/>
    </source>
</evidence>
<dbReference type="InterPro" id="IPR045619">
    <property type="entry name" value="DUF6443"/>
</dbReference>
<dbReference type="PANTHER" id="PTHR13833">
    <property type="match status" value="1"/>
</dbReference>
<comment type="caution">
    <text evidence="4">The sequence shown here is derived from an EMBL/GenBank/DDBJ whole genome shotgun (WGS) entry which is preliminary data.</text>
</comment>
<dbReference type="RefSeq" id="WP_136818777.1">
    <property type="nucleotide sequence ID" value="NZ_BMJX01000001.1"/>
</dbReference>
<reference evidence="4 5" key="1">
    <citation type="submission" date="2019-04" db="EMBL/GenBank/DDBJ databases">
        <title>Sphingobacterium olei sp. nov., isolated from oil-contaminated soil.</title>
        <authorList>
            <person name="Liu B."/>
        </authorList>
    </citation>
    <scope>NUCLEOTIDE SEQUENCE [LARGE SCALE GENOMIC DNA]</scope>
    <source>
        <strain evidence="4 5">Y3L14</strain>
    </source>
</reference>
<dbReference type="InterPro" id="IPR056822">
    <property type="entry name" value="TEN_NHL"/>
</dbReference>
<organism evidence="4 5">
    <name type="scientific">Sphingobacterium alkalisoli</name>
    <dbReference type="NCBI Taxonomy" id="1874115"/>
    <lineage>
        <taxon>Bacteria</taxon>
        <taxon>Pseudomonadati</taxon>
        <taxon>Bacteroidota</taxon>
        <taxon>Sphingobacteriia</taxon>
        <taxon>Sphingobacteriales</taxon>
        <taxon>Sphingobacteriaceae</taxon>
        <taxon>Sphingobacterium</taxon>
    </lineage>
</organism>
<gene>
    <name evidence="4" type="ORF">FAZ19_01190</name>
</gene>
<dbReference type="InterPro" id="IPR011042">
    <property type="entry name" value="6-blade_b-propeller_TolB-like"/>
</dbReference>
<dbReference type="Gene3D" id="2.120.10.30">
    <property type="entry name" value="TolB, C-terminal domain"/>
    <property type="match status" value="2"/>
</dbReference>
<protein>
    <recommendedName>
        <fullName evidence="6">RHS repeat-associated core domain-containing protein</fullName>
    </recommendedName>
</protein>
<proteinExistence type="predicted"/>
<dbReference type="EMBL" id="SUKA01000001">
    <property type="protein sequence ID" value="TJY67909.1"/>
    <property type="molecule type" value="Genomic_DNA"/>
</dbReference>
<dbReference type="SUPFAM" id="SSF63829">
    <property type="entry name" value="Calcium-dependent phosphotriesterase"/>
    <property type="match status" value="1"/>
</dbReference>
<name>A0A4V5LYV9_9SPHI</name>
<evidence type="ECO:0000259" key="3">
    <source>
        <dbReference type="Pfam" id="PF25021"/>
    </source>
</evidence>
<feature type="region of interest" description="Disordered" evidence="1">
    <location>
        <begin position="1405"/>
        <end position="1433"/>
    </location>
</feature>
<evidence type="ECO:0000313" key="5">
    <source>
        <dbReference type="Proteomes" id="UP000309872"/>
    </source>
</evidence>